<gene>
    <name evidence="1" type="ORF">UFOPK4071_01390</name>
</gene>
<organism evidence="1">
    <name type="scientific">freshwater metagenome</name>
    <dbReference type="NCBI Taxonomy" id="449393"/>
    <lineage>
        <taxon>unclassified sequences</taxon>
        <taxon>metagenomes</taxon>
        <taxon>ecological metagenomes</taxon>
    </lineage>
</organism>
<evidence type="ECO:0000313" key="1">
    <source>
        <dbReference type="EMBL" id="CAB5023995.1"/>
    </source>
</evidence>
<reference evidence="1" key="1">
    <citation type="submission" date="2020-05" db="EMBL/GenBank/DDBJ databases">
        <authorList>
            <person name="Chiriac C."/>
            <person name="Salcher M."/>
            <person name="Ghai R."/>
            <person name="Kavagutti S V."/>
        </authorList>
    </citation>
    <scope>NUCLEOTIDE SEQUENCE</scope>
</reference>
<sequence length="72" mass="7960">MPSTIEPLRITRSAMLRRLPMILNELRAMSIAIATITTLSSGVWGLDGGCYLHVRLAPRWQVLKAVGNKVIT</sequence>
<dbReference type="AlphaFoldDB" id="A0A6J7R5I3"/>
<dbReference type="EMBL" id="CAFBPF010000219">
    <property type="protein sequence ID" value="CAB5023995.1"/>
    <property type="molecule type" value="Genomic_DNA"/>
</dbReference>
<name>A0A6J7R5I3_9ZZZZ</name>
<accession>A0A6J7R5I3</accession>
<proteinExistence type="predicted"/>
<protein>
    <submittedName>
        <fullName evidence="1">Unannotated protein</fullName>
    </submittedName>
</protein>